<keyword evidence="2" id="KW-1185">Reference proteome</keyword>
<dbReference type="EMBL" id="BONF01000008">
    <property type="protein sequence ID" value="GIF79848.1"/>
    <property type="molecule type" value="Genomic_DNA"/>
</dbReference>
<dbReference type="Proteomes" id="UP000601223">
    <property type="component" value="Unassembled WGS sequence"/>
</dbReference>
<name>A0A8J3JJS4_9ACTN</name>
<accession>A0A8J3JJS4</accession>
<evidence type="ECO:0000313" key="1">
    <source>
        <dbReference type="EMBL" id="GIF79848.1"/>
    </source>
</evidence>
<proteinExistence type="predicted"/>
<protein>
    <recommendedName>
        <fullName evidence="3">Insertion element protein</fullName>
    </recommendedName>
</protein>
<organism evidence="1 2">
    <name type="scientific">Catellatospora bangladeshensis</name>
    <dbReference type="NCBI Taxonomy" id="310355"/>
    <lineage>
        <taxon>Bacteria</taxon>
        <taxon>Bacillati</taxon>
        <taxon>Actinomycetota</taxon>
        <taxon>Actinomycetes</taxon>
        <taxon>Micromonosporales</taxon>
        <taxon>Micromonosporaceae</taxon>
        <taxon>Catellatospora</taxon>
    </lineage>
</organism>
<dbReference type="AlphaFoldDB" id="A0A8J3JJS4"/>
<sequence>MSDGNQRAVPYYCPFCGEEAYLRPHAGPENEAGEPAAGTHGQWECRACRRVFALKMIGLLGRVTQ</sequence>
<evidence type="ECO:0008006" key="3">
    <source>
        <dbReference type="Google" id="ProtNLM"/>
    </source>
</evidence>
<dbReference type="RefSeq" id="WP_203742853.1">
    <property type="nucleotide sequence ID" value="NZ_BONF01000008.1"/>
</dbReference>
<comment type="caution">
    <text evidence="1">The sequence shown here is derived from an EMBL/GenBank/DDBJ whole genome shotgun (WGS) entry which is preliminary data.</text>
</comment>
<reference evidence="1 2" key="1">
    <citation type="submission" date="2021-01" db="EMBL/GenBank/DDBJ databases">
        <title>Whole genome shotgun sequence of Catellatospora bangladeshensis NBRC 107357.</title>
        <authorList>
            <person name="Komaki H."/>
            <person name="Tamura T."/>
        </authorList>
    </citation>
    <scope>NUCLEOTIDE SEQUENCE [LARGE SCALE GENOMIC DNA]</scope>
    <source>
        <strain evidence="1 2">NBRC 107357</strain>
    </source>
</reference>
<evidence type="ECO:0000313" key="2">
    <source>
        <dbReference type="Proteomes" id="UP000601223"/>
    </source>
</evidence>
<gene>
    <name evidence="1" type="ORF">Cba03nite_11970</name>
</gene>